<dbReference type="PROSITE" id="PS51257">
    <property type="entry name" value="PROKAR_LIPOPROTEIN"/>
    <property type="match status" value="1"/>
</dbReference>
<evidence type="ECO:0000313" key="2">
    <source>
        <dbReference type="Proteomes" id="UP000824998"/>
    </source>
</evidence>
<gene>
    <name evidence="1" type="ORF">BJ875DRAFT_200463</name>
</gene>
<dbReference type="Proteomes" id="UP000824998">
    <property type="component" value="Unassembled WGS sequence"/>
</dbReference>
<dbReference type="EMBL" id="MU251779">
    <property type="protein sequence ID" value="KAG9229355.1"/>
    <property type="molecule type" value="Genomic_DNA"/>
</dbReference>
<keyword evidence="2" id="KW-1185">Reference proteome</keyword>
<reference evidence="1" key="1">
    <citation type="journal article" date="2021" name="IMA Fungus">
        <title>Genomic characterization of three marine fungi, including Emericellopsis atlantica sp. nov. with signatures of a generalist lifestyle and marine biomass degradation.</title>
        <authorList>
            <person name="Hagestad O.C."/>
            <person name="Hou L."/>
            <person name="Andersen J.H."/>
            <person name="Hansen E.H."/>
            <person name="Altermark B."/>
            <person name="Li C."/>
            <person name="Kuhnert E."/>
            <person name="Cox R.J."/>
            <person name="Crous P.W."/>
            <person name="Spatafora J.W."/>
            <person name="Lail K."/>
            <person name="Amirebrahimi M."/>
            <person name="Lipzen A."/>
            <person name="Pangilinan J."/>
            <person name="Andreopoulos W."/>
            <person name="Hayes R.D."/>
            <person name="Ng V."/>
            <person name="Grigoriev I.V."/>
            <person name="Jackson S.A."/>
            <person name="Sutton T.D.S."/>
            <person name="Dobson A.D.W."/>
            <person name="Rama T."/>
        </authorList>
    </citation>
    <scope>NUCLEOTIDE SEQUENCE</scope>
    <source>
        <strain evidence="1">TRa018bII</strain>
    </source>
</reference>
<comment type="caution">
    <text evidence="1">The sequence shown here is derived from an EMBL/GenBank/DDBJ whole genome shotgun (WGS) entry which is preliminary data.</text>
</comment>
<evidence type="ECO:0000313" key="1">
    <source>
        <dbReference type="EMBL" id="KAG9229355.1"/>
    </source>
</evidence>
<organism evidence="1 2">
    <name type="scientific">Amylocarpus encephaloides</name>
    <dbReference type="NCBI Taxonomy" id="45428"/>
    <lineage>
        <taxon>Eukaryota</taxon>
        <taxon>Fungi</taxon>
        <taxon>Dikarya</taxon>
        <taxon>Ascomycota</taxon>
        <taxon>Pezizomycotina</taxon>
        <taxon>Leotiomycetes</taxon>
        <taxon>Helotiales</taxon>
        <taxon>Helotiales incertae sedis</taxon>
        <taxon>Amylocarpus</taxon>
    </lineage>
</organism>
<sequence length="258" mass="28971">MLRHDREVFLDRMRRVAVPVMVPGAGPTPGTGGSCHRAVGWCLDVGRRWWAVAIQGGRPPVRRAGVRVLVLVHDKLGREDGVWIETGPGESLRVARRVRKGRVSMSSGLRVRSSRPHGLRLPWLIVSVVRGGRWVLWAPLGSGSTMFVRSRRVHVGMRLVASRHTRGVVMMRRAHDGSTVSRVSIALGTEGRPVYLSQDPCWGSFELKVEWDMVFMRRSPMNIGDDSTRSLSCQREDRGTEGLLIHSWRIEHSCIFDS</sequence>
<name>A0A9P7YA83_9HELO</name>
<dbReference type="AlphaFoldDB" id="A0A9P7YA83"/>
<accession>A0A9P7YA83</accession>
<proteinExistence type="predicted"/>
<protein>
    <submittedName>
        <fullName evidence="1">Uncharacterized protein</fullName>
    </submittedName>
</protein>